<accession>A0A858ZPL4</accession>
<dbReference type="RefSeq" id="WP_013517351.1">
    <property type="nucleotide sequence ID" value="NZ_CP051298.1"/>
</dbReference>
<evidence type="ECO:0000256" key="1">
    <source>
        <dbReference type="ARBA" id="ARBA00004167"/>
    </source>
</evidence>
<evidence type="ECO:0000313" key="6">
    <source>
        <dbReference type="EMBL" id="QKD42501.1"/>
    </source>
</evidence>
<gene>
    <name evidence="6" type="ORF">HF896_02235</name>
</gene>
<dbReference type="Gene3D" id="1.20.1440.20">
    <property type="entry name" value="LemA-like domain"/>
    <property type="match status" value="1"/>
</dbReference>
<proteinExistence type="inferred from homology"/>
<dbReference type="OMA" id="RNRYIQT"/>
<reference evidence="6 7" key="1">
    <citation type="submission" date="2020-05" db="EMBL/GenBank/DDBJ databases">
        <title>Complete genome sequence of Alicycliphilus denitrificans DP3.</title>
        <authorList>
            <person name="Chen X."/>
        </authorList>
    </citation>
    <scope>NUCLEOTIDE SEQUENCE [LARGE SCALE GENOMIC DNA]</scope>
    <source>
        <strain evidence="6 7">DP3</strain>
    </source>
</reference>
<dbReference type="InterPro" id="IPR023353">
    <property type="entry name" value="LemA-like_dom_sf"/>
</dbReference>
<dbReference type="SUPFAM" id="SSF140478">
    <property type="entry name" value="LemA-like"/>
    <property type="match status" value="1"/>
</dbReference>
<protein>
    <submittedName>
        <fullName evidence="6">LemA family protein</fullName>
    </submittedName>
</protein>
<dbReference type="PROSITE" id="PS51257">
    <property type="entry name" value="PROKAR_LIPOPROTEIN"/>
    <property type="match status" value="1"/>
</dbReference>
<keyword evidence="3" id="KW-0812">Transmembrane</keyword>
<evidence type="ECO:0000256" key="4">
    <source>
        <dbReference type="ARBA" id="ARBA00022989"/>
    </source>
</evidence>
<name>A0A858ZPL4_9BURK</name>
<dbReference type="EMBL" id="CP051298">
    <property type="protein sequence ID" value="QKD42501.1"/>
    <property type="molecule type" value="Genomic_DNA"/>
</dbReference>
<dbReference type="PANTHER" id="PTHR34478:SF2">
    <property type="entry name" value="MEMBRANE PROTEIN"/>
    <property type="match status" value="1"/>
</dbReference>
<evidence type="ECO:0000256" key="2">
    <source>
        <dbReference type="ARBA" id="ARBA00008854"/>
    </source>
</evidence>
<sequence length="201" mass="22228">MKRLIATIAAALALSGCGYNDFQRLDEQSKAAWSEVLNQYQRRADLVPNIVATVKGEAAFEQETLTKVIEARAKATSIQVTPELLNNPEAFNKFQQAQGELSSALSRLMVVAERYPQLQANQAFRDLRVTLEGTENRITVARNRYIQTVQEYNVLARSFPTNITAMVFSYAPKPSFTVQNEAQISAPPTVDFSSPAAPASK</sequence>
<evidence type="ECO:0000313" key="7">
    <source>
        <dbReference type="Proteomes" id="UP000500755"/>
    </source>
</evidence>
<comment type="subcellular location">
    <subcellularLocation>
        <location evidence="1">Membrane</location>
        <topology evidence="1">Single-pass membrane protein</topology>
    </subcellularLocation>
</comment>
<dbReference type="PANTHER" id="PTHR34478">
    <property type="entry name" value="PROTEIN LEMA"/>
    <property type="match status" value="1"/>
</dbReference>
<dbReference type="InterPro" id="IPR007156">
    <property type="entry name" value="MamQ_LemA"/>
</dbReference>
<dbReference type="GO" id="GO:0016020">
    <property type="term" value="C:membrane"/>
    <property type="evidence" value="ECO:0007669"/>
    <property type="project" value="UniProtKB-SubCell"/>
</dbReference>
<dbReference type="Proteomes" id="UP000500755">
    <property type="component" value="Chromosome"/>
</dbReference>
<comment type="similarity">
    <text evidence="2">Belongs to the LemA family.</text>
</comment>
<keyword evidence="5" id="KW-0472">Membrane</keyword>
<keyword evidence="4" id="KW-1133">Transmembrane helix</keyword>
<dbReference type="AlphaFoldDB" id="A0A858ZPL4"/>
<evidence type="ECO:0000256" key="3">
    <source>
        <dbReference type="ARBA" id="ARBA00022692"/>
    </source>
</evidence>
<organism evidence="6 7">
    <name type="scientific">Alicycliphilus denitrificans</name>
    <dbReference type="NCBI Taxonomy" id="179636"/>
    <lineage>
        <taxon>Bacteria</taxon>
        <taxon>Pseudomonadati</taxon>
        <taxon>Pseudomonadota</taxon>
        <taxon>Betaproteobacteria</taxon>
        <taxon>Burkholderiales</taxon>
        <taxon>Comamonadaceae</taxon>
        <taxon>Alicycliphilus</taxon>
    </lineage>
</organism>
<evidence type="ECO:0000256" key="5">
    <source>
        <dbReference type="ARBA" id="ARBA00023136"/>
    </source>
</evidence>
<dbReference type="Pfam" id="PF04011">
    <property type="entry name" value="LemA"/>
    <property type="match status" value="1"/>
</dbReference>